<sequence length="215" mass="23697">MCQRSLADLPRGKQWYQHIPEGSVSNLRFSLRTEASHTQARMPDPSWYCYEASLHLGSLGPPRARLESAATGQATDTGSQEDRRLQTRSRGKQRSGFYPFSPDAGKLGDTGGLNAAYTYVLIPVLLLDTGDRGLLEPEGPTAEGALDQMTTLSTHSLLPRDRARYTFWWQALSHPLSITGESAQRASRLFTLLLSSLESVTVVTSNTIPEFSLLL</sequence>
<organism evidence="1 2">
    <name type="scientific">Ovis ammon polii x Ovis aries</name>
    <dbReference type="NCBI Taxonomy" id="2918886"/>
    <lineage>
        <taxon>Eukaryota</taxon>
        <taxon>Metazoa</taxon>
        <taxon>Chordata</taxon>
        <taxon>Craniata</taxon>
        <taxon>Vertebrata</taxon>
        <taxon>Euteleostomi</taxon>
        <taxon>Mammalia</taxon>
        <taxon>Eutheria</taxon>
        <taxon>Laurasiatheria</taxon>
        <taxon>Artiodactyla</taxon>
        <taxon>Ruminantia</taxon>
        <taxon>Pecora</taxon>
        <taxon>Bovidae</taxon>
        <taxon>Caprinae</taxon>
        <taxon>Ovis</taxon>
    </lineage>
</organism>
<dbReference type="EMBL" id="CM043026">
    <property type="protein sequence ID" value="KAI4591209.1"/>
    <property type="molecule type" value="Genomic_DNA"/>
</dbReference>
<comment type="caution">
    <text evidence="1">The sequence shown here is derived from an EMBL/GenBank/DDBJ whole genome shotgun (WGS) entry which is preliminary data.</text>
</comment>
<protein>
    <submittedName>
        <fullName evidence="1">Uncharacterized protein</fullName>
    </submittedName>
</protein>
<gene>
    <name evidence="1" type="ORF">MJG53_002258</name>
</gene>
<keyword evidence="2" id="KW-1185">Reference proteome</keyword>
<evidence type="ECO:0000313" key="1">
    <source>
        <dbReference type="EMBL" id="KAI4591209.1"/>
    </source>
</evidence>
<reference evidence="1" key="1">
    <citation type="submission" date="2022-03" db="EMBL/GenBank/DDBJ databases">
        <title>Genomic analyses of argali, domestic sheep and their hybrids provide insights into chromosomal evolution, heterosis and genetic basis of agronomic traits.</title>
        <authorList>
            <person name="Li M."/>
        </authorList>
    </citation>
    <scope>NUCLEOTIDE SEQUENCE</scope>
    <source>
        <strain evidence="1">F1 hybrid</strain>
    </source>
</reference>
<proteinExistence type="predicted"/>
<evidence type="ECO:0000313" key="2">
    <source>
        <dbReference type="Proteomes" id="UP001057279"/>
    </source>
</evidence>
<accession>A0ACB9VNC1</accession>
<name>A0ACB9VNC1_9CETA</name>
<dbReference type="Proteomes" id="UP001057279">
    <property type="component" value="Linkage Group LG01"/>
</dbReference>